<evidence type="ECO:0000313" key="1">
    <source>
        <dbReference type="EMBL" id="CCJ83307.1"/>
    </source>
</evidence>
<dbReference type="Proteomes" id="UP000009342">
    <property type="component" value="Unassembled WGS sequence"/>
</dbReference>
<protein>
    <submittedName>
        <fullName evidence="1">Uncharacterized protein</fullName>
    </submittedName>
</protein>
<sequence length="38" mass="4053">MPVSVITNVSGKAEGSESNESCFYARLSLLMFAIPGFV</sequence>
<dbReference type="EMBL" id="CAKZ01000195">
    <property type="protein sequence ID" value="CCJ83307.1"/>
    <property type="molecule type" value="Genomic_DNA"/>
</dbReference>
<gene>
    <name evidence="1" type="ORF">BN134_4081</name>
</gene>
<name>A0ABP1WCL2_9ENTR</name>
<comment type="caution">
    <text evidence="1">The sequence shown here is derived from an EMBL/GenBank/DDBJ whole genome shotgun (WGS) entry which is preliminary data.</text>
</comment>
<organism evidence="1 2">
    <name type="scientific">Cronobacter dublinensis 1210</name>
    <dbReference type="NCBI Taxonomy" id="1208656"/>
    <lineage>
        <taxon>Bacteria</taxon>
        <taxon>Pseudomonadati</taxon>
        <taxon>Pseudomonadota</taxon>
        <taxon>Gammaproteobacteria</taxon>
        <taxon>Enterobacterales</taxon>
        <taxon>Enterobacteriaceae</taxon>
        <taxon>Cronobacter</taxon>
    </lineage>
</organism>
<proteinExistence type="predicted"/>
<reference evidence="2" key="1">
    <citation type="journal article" date="2012" name="PLoS ONE">
        <title>Comparative analysis of genome sequences covering the seven cronobacter species.</title>
        <authorList>
            <person name="Joseph S."/>
            <person name="Desai P."/>
            <person name="Ji Y."/>
            <person name="Cummings C.A."/>
            <person name="Shih R."/>
            <person name="Degoricija L."/>
            <person name="Rico A."/>
            <person name="Brzoska P."/>
            <person name="Hamby S.E."/>
            <person name="Masood N."/>
            <person name="Hariri S."/>
            <person name="Sonbol H."/>
            <person name="Chuzhanova N."/>
            <person name="McClelland M."/>
            <person name="Furtado M.R."/>
            <person name="Forsythe S.J."/>
        </authorList>
    </citation>
    <scope>NUCLEOTIDE SEQUENCE [LARGE SCALE GENOMIC DNA]</scope>
    <source>
        <strain evidence="2">1210</strain>
    </source>
</reference>
<keyword evidence="2" id="KW-1185">Reference proteome</keyword>
<accession>A0ABP1WCL2</accession>
<evidence type="ECO:0000313" key="2">
    <source>
        <dbReference type="Proteomes" id="UP000009342"/>
    </source>
</evidence>